<keyword evidence="3" id="KW-0812">Transmembrane</keyword>
<dbReference type="SUPFAM" id="SSF63748">
    <property type="entry name" value="Tudor/PWWP/MBT"/>
    <property type="match status" value="1"/>
</dbReference>
<reference evidence="5" key="2">
    <citation type="submission" date="2025-09" db="UniProtKB">
        <authorList>
            <consortium name="Ensembl"/>
        </authorList>
    </citation>
    <scope>IDENTIFICATION</scope>
</reference>
<evidence type="ECO:0000256" key="1">
    <source>
        <dbReference type="PROSITE-ProRule" id="PRU00117"/>
    </source>
</evidence>
<proteinExistence type="predicted"/>
<dbReference type="InterPro" id="IPR035437">
    <property type="entry name" value="SNase_OB-fold_sf"/>
</dbReference>
<dbReference type="Pfam" id="PF00013">
    <property type="entry name" value="KH_1"/>
    <property type="match status" value="1"/>
</dbReference>
<dbReference type="FunFam" id="2.30.30.140:FF:000018">
    <property type="entry name" value="Serine/threonine-protein kinase 31"/>
    <property type="match status" value="1"/>
</dbReference>
<keyword evidence="3" id="KW-1133">Transmembrane helix</keyword>
<dbReference type="Gene3D" id="2.30.30.140">
    <property type="match status" value="1"/>
</dbReference>
<keyword evidence="3" id="KW-0472">Membrane</keyword>
<dbReference type="InterPro" id="IPR004088">
    <property type="entry name" value="KH_dom_type_1"/>
</dbReference>
<dbReference type="InterPro" id="IPR036612">
    <property type="entry name" value="KH_dom_type_1_sf"/>
</dbReference>
<dbReference type="InterPro" id="IPR050621">
    <property type="entry name" value="Tudor_domain_containing"/>
</dbReference>
<dbReference type="GO" id="GO:0043186">
    <property type="term" value="C:P granule"/>
    <property type="evidence" value="ECO:0007669"/>
    <property type="project" value="TreeGrafter"/>
</dbReference>
<evidence type="ECO:0000256" key="2">
    <source>
        <dbReference type="SAM" id="MobiDB-lite"/>
    </source>
</evidence>
<feature type="transmembrane region" description="Helical" evidence="3">
    <location>
        <begin position="17"/>
        <end position="34"/>
    </location>
</feature>
<feature type="region of interest" description="Disordered" evidence="2">
    <location>
        <begin position="108"/>
        <end position="139"/>
    </location>
</feature>
<dbReference type="Proteomes" id="UP000694522">
    <property type="component" value="Unplaced"/>
</dbReference>
<dbReference type="AlphaFoldDB" id="A0A8B9FBN8"/>
<name>A0A8B9FBN8_9PSIT</name>
<dbReference type="GO" id="GO:0003723">
    <property type="term" value="F:RNA binding"/>
    <property type="evidence" value="ECO:0007669"/>
    <property type="project" value="UniProtKB-UniRule"/>
</dbReference>
<dbReference type="PROSITE" id="PS50084">
    <property type="entry name" value="KH_TYPE_1"/>
    <property type="match status" value="2"/>
</dbReference>
<feature type="domain" description="Tudor" evidence="4">
    <location>
        <begin position="420"/>
        <end position="479"/>
    </location>
</feature>
<organism evidence="5 6">
    <name type="scientific">Amazona collaria</name>
    <name type="common">yellow-billed parrot</name>
    <dbReference type="NCBI Taxonomy" id="241587"/>
    <lineage>
        <taxon>Eukaryota</taxon>
        <taxon>Metazoa</taxon>
        <taxon>Chordata</taxon>
        <taxon>Craniata</taxon>
        <taxon>Vertebrata</taxon>
        <taxon>Euteleostomi</taxon>
        <taxon>Archelosauria</taxon>
        <taxon>Archosauria</taxon>
        <taxon>Dinosauria</taxon>
        <taxon>Saurischia</taxon>
        <taxon>Theropoda</taxon>
        <taxon>Coelurosauria</taxon>
        <taxon>Aves</taxon>
        <taxon>Neognathae</taxon>
        <taxon>Neoaves</taxon>
        <taxon>Telluraves</taxon>
        <taxon>Australaves</taxon>
        <taxon>Psittaciformes</taxon>
        <taxon>Psittacidae</taxon>
        <taxon>Amazona</taxon>
    </lineage>
</organism>
<dbReference type="SMART" id="SM00322">
    <property type="entry name" value="KH"/>
    <property type="match status" value="2"/>
</dbReference>
<dbReference type="GO" id="GO:0034587">
    <property type="term" value="P:piRNA processing"/>
    <property type="evidence" value="ECO:0007669"/>
    <property type="project" value="TreeGrafter"/>
</dbReference>
<keyword evidence="6" id="KW-1185">Reference proteome</keyword>
<feature type="region of interest" description="Disordered" evidence="2">
    <location>
        <begin position="297"/>
        <end position="327"/>
    </location>
</feature>
<dbReference type="SMART" id="SM00333">
    <property type="entry name" value="TUDOR"/>
    <property type="match status" value="1"/>
</dbReference>
<dbReference type="GO" id="GO:0030719">
    <property type="term" value="P:P granule organization"/>
    <property type="evidence" value="ECO:0007669"/>
    <property type="project" value="TreeGrafter"/>
</dbReference>
<dbReference type="GO" id="GO:0007283">
    <property type="term" value="P:spermatogenesis"/>
    <property type="evidence" value="ECO:0007669"/>
    <property type="project" value="TreeGrafter"/>
</dbReference>
<protein>
    <submittedName>
        <fullName evidence="5">Tudor and KH domain containing</fullName>
    </submittedName>
</protein>
<evidence type="ECO:0000313" key="6">
    <source>
        <dbReference type="Proteomes" id="UP000694522"/>
    </source>
</evidence>
<dbReference type="GO" id="GO:0005739">
    <property type="term" value="C:mitochondrion"/>
    <property type="evidence" value="ECO:0007669"/>
    <property type="project" value="UniProtKB-ARBA"/>
</dbReference>
<dbReference type="PANTHER" id="PTHR22948">
    <property type="entry name" value="TUDOR DOMAIN CONTAINING PROTEIN"/>
    <property type="match status" value="1"/>
</dbReference>
<dbReference type="Ensembl" id="ENSACOT00000007943.1">
    <property type="protein sequence ID" value="ENSACOP00000007672.1"/>
    <property type="gene ID" value="ENSACOG00000005396.1"/>
</dbReference>
<dbReference type="Gene3D" id="2.40.50.90">
    <property type="match status" value="1"/>
</dbReference>
<dbReference type="Gene3D" id="3.30.1370.10">
    <property type="entry name" value="K Homology domain, type 1"/>
    <property type="match status" value="2"/>
</dbReference>
<dbReference type="SUPFAM" id="SSF54791">
    <property type="entry name" value="Eukaryotic type KH-domain (KH-domain type I)"/>
    <property type="match status" value="2"/>
</dbReference>
<accession>A0A8B9FBN8</accession>
<dbReference type="PANTHER" id="PTHR22948:SF18">
    <property type="entry name" value="TUDOR AND KH DOMAIN-CONTAINING PROTEIN"/>
    <property type="match status" value="1"/>
</dbReference>
<evidence type="ECO:0000313" key="5">
    <source>
        <dbReference type="Ensembl" id="ENSACOP00000007672.1"/>
    </source>
</evidence>
<dbReference type="InterPro" id="IPR002999">
    <property type="entry name" value="Tudor"/>
</dbReference>
<dbReference type="Pfam" id="PF00567">
    <property type="entry name" value="TUDOR"/>
    <property type="match status" value="1"/>
</dbReference>
<feature type="region of interest" description="Disordered" evidence="2">
    <location>
        <begin position="580"/>
        <end position="601"/>
    </location>
</feature>
<sequence>MAAARGYWSSLQPLQKAAVLLGLPAGTVVLYILYRRYRESRGGCHSTGGGGGGQRRCGGAASPSRVLLVPAEQRQTFVGDEELEVEMRVPRAAVKAIIGRKGATIRKVRGAGGGRGGRSSLRAPVNGSQGGGTPQLRQETGARIDVEGEEGEEAALLIAGSPVQVCRVKAAVHQIVMESAPVSEQLSVPQRAVSRIIGRGGETVRGICRSSGARVLCERGAGASLCPMRAIQLSGTRKEVEAAKVSRSGEGQRHQIPLPEPQPLFFPHKKLIMGKLMEDDVLRRELAEAAGARCQRMAPLGSRREPEPLPNGALEHREEREGLPWGEDLLSLVPSEEVVEEEAESEEREEPNAPMAKFEVPSPDFAFDADEHLEVYVSAAESPDRFWMQLVGQRSLQLDKLMAEMRQYYQHHSPTALLSDVQPGDIVAAPFAADGNWYRARVLGPRDNGNLGLRYVDFGDGGEAPRQALRTLRSDFLSLPFQAVECGLAGVVPLGADWEPAALDAFAELSRCATWEPLLARIASYGPTAPCPRPRVRLFAMHSGVSLDVGTELVRLGYAMPQLCHGEEEEEALQVSATGAAELGEPKPAPVPPCPVQGMAA</sequence>
<evidence type="ECO:0000256" key="3">
    <source>
        <dbReference type="SAM" id="Phobius"/>
    </source>
</evidence>
<dbReference type="PROSITE" id="PS50304">
    <property type="entry name" value="TUDOR"/>
    <property type="match status" value="1"/>
</dbReference>
<keyword evidence="1" id="KW-0694">RNA-binding</keyword>
<reference evidence="5" key="1">
    <citation type="submission" date="2025-08" db="UniProtKB">
        <authorList>
            <consortium name="Ensembl"/>
        </authorList>
    </citation>
    <scope>IDENTIFICATION</scope>
</reference>
<evidence type="ECO:0000259" key="4">
    <source>
        <dbReference type="PROSITE" id="PS50304"/>
    </source>
</evidence>
<dbReference type="InterPro" id="IPR004087">
    <property type="entry name" value="KH_dom"/>
</dbReference>